<gene>
    <name evidence="2" type="ORF">SAMN04487964_10758</name>
</gene>
<dbReference type="SUPFAM" id="SSF53822">
    <property type="entry name" value="Periplasmic binding protein-like I"/>
    <property type="match status" value="1"/>
</dbReference>
<sequence>MLFWGALLFPLSTTAEDGVKTDRLRQLINAAGVHPSASSLEPVWRALQELPIAQLIELSRQDSNNYFEQGWFELARDYRLVTTSQQDSRLDQWQARWFHHPAKVWLPYLKQAVPRASVPDRVERLGVLLPLSGQFAEQGREVLAGMRAALEWDRRQGYAVPQLQIHDTGAVEELPEFLSQLAEEGAPDLLVGPLRPELTQQLTRMQSVPVLALNRAGGEEFNGYQLDLASDQELRQLIKQIRQDGHRRVLLLAPADEAWVEPLLAWIEQLSVSQELVIQDRLRYEATPERLSWQLGQVLGVNASRERAQQLAQLLPEAPKQEARHRRDIDAVLLIARPDEARLVKPILNYHRADALPVYAGSHLFTGKVDAIQDRDLEGIVFCDMPWRLRQRPGRSPSSSFFALGLDAGSVYRALPQMRAGASGYFEGETGHLRLVRGHRLQRSLPCARFVRGEPRLITTAD</sequence>
<organism evidence="2 3">
    <name type="scientific">Marinobacterium sediminicola</name>
    <dbReference type="NCBI Taxonomy" id="518898"/>
    <lineage>
        <taxon>Bacteria</taxon>
        <taxon>Pseudomonadati</taxon>
        <taxon>Pseudomonadota</taxon>
        <taxon>Gammaproteobacteria</taxon>
        <taxon>Oceanospirillales</taxon>
        <taxon>Oceanospirillaceae</taxon>
        <taxon>Marinobacterium</taxon>
    </lineage>
</organism>
<evidence type="ECO:0000256" key="1">
    <source>
        <dbReference type="ARBA" id="ARBA00023136"/>
    </source>
</evidence>
<evidence type="ECO:0000313" key="2">
    <source>
        <dbReference type="EMBL" id="SMR74594.1"/>
    </source>
</evidence>
<accession>A0ABY1S0R0</accession>
<dbReference type="EMBL" id="FXWV01000007">
    <property type="protein sequence ID" value="SMR74594.1"/>
    <property type="molecule type" value="Genomic_DNA"/>
</dbReference>
<proteinExistence type="predicted"/>
<dbReference type="PANTHER" id="PTHR38038:SF1">
    <property type="entry name" value="PENICILLIN-BINDING PROTEIN ACTIVATOR LPOA"/>
    <property type="match status" value="1"/>
</dbReference>
<evidence type="ECO:0008006" key="4">
    <source>
        <dbReference type="Google" id="ProtNLM"/>
    </source>
</evidence>
<dbReference type="Proteomes" id="UP001159257">
    <property type="component" value="Unassembled WGS sequence"/>
</dbReference>
<dbReference type="CDD" id="cd06339">
    <property type="entry name" value="PBP1_YraM_LppC_lipoprotein-like"/>
    <property type="match status" value="1"/>
</dbReference>
<dbReference type="InterPro" id="IPR028082">
    <property type="entry name" value="Peripla_BP_I"/>
</dbReference>
<protein>
    <recommendedName>
        <fullName evidence="4">Penicillin-binding protein activator</fullName>
    </recommendedName>
</protein>
<dbReference type="Pfam" id="PF04348">
    <property type="entry name" value="LppC"/>
    <property type="match status" value="1"/>
</dbReference>
<keyword evidence="3" id="KW-1185">Reference proteome</keyword>
<dbReference type="Gene3D" id="3.40.50.2300">
    <property type="match status" value="2"/>
</dbReference>
<dbReference type="PANTHER" id="PTHR38038">
    <property type="entry name" value="PENICILLIN-BINDING PROTEIN ACTIVATOR LPOA"/>
    <property type="match status" value="1"/>
</dbReference>
<reference evidence="2 3" key="1">
    <citation type="submission" date="2017-05" db="EMBL/GenBank/DDBJ databases">
        <authorList>
            <person name="Varghese N."/>
            <person name="Submissions S."/>
        </authorList>
    </citation>
    <scope>NUCLEOTIDE SEQUENCE [LARGE SCALE GENOMIC DNA]</scope>
    <source>
        <strain evidence="2 3">CGMCC 1.7287</strain>
    </source>
</reference>
<evidence type="ECO:0000313" key="3">
    <source>
        <dbReference type="Proteomes" id="UP001159257"/>
    </source>
</evidence>
<dbReference type="InterPro" id="IPR007443">
    <property type="entry name" value="LpoA"/>
</dbReference>
<keyword evidence="1" id="KW-0472">Membrane</keyword>
<dbReference type="Gene3D" id="1.25.40.650">
    <property type="match status" value="1"/>
</dbReference>
<name>A0ABY1S0R0_9GAMM</name>
<comment type="caution">
    <text evidence="2">The sequence shown here is derived from an EMBL/GenBank/DDBJ whole genome shotgun (WGS) entry which is preliminary data.</text>
</comment>